<dbReference type="InterPro" id="IPR051836">
    <property type="entry name" value="Kremen_rcpt"/>
</dbReference>
<keyword evidence="6" id="KW-0325">Glycoprotein</keyword>
<sequence>MVLTALALLTPLAYSTLSNALPFDSKPSRHVRRQSGGSNWNSLACYTDNVAARTFTGAQLVSDSMSTSMCQAFCYSKGFKYAGTEWSTECYCDNEFRNNGVQADSGCDMECSGASGETCGGGVRLSVYENTGTLSPPVRTYPGWTSKGCYTDSVANRALSTQVYVEGGMTIEKCTTKCQSLGFPLAGVEFANECFCAATIGSSGTPATTGCDMACAGSPDETCGGADRLNIYEHAASPLPSTGDWVLEGATGCHADAVSNRALGLRVYVEGAMTVPKCTEKCFSLNYGYAGVEFADECYCSNSIGSSGVPATDGCTMPCSGDATTVCGGADRITVYKYQGNVLTAQPTVLESYNNFVSQGCYVDSVHARLMTPVDVVGQMTVEKCIDTCSNAEYDVAGVEFGSECYCSVALPVESNKATDNCNMGCAGDAAHLCGGANRLNVYHYQSPSTVTTSTQTETSTETSSTSTSTSTPVSYYPWTSIGCMLWR</sequence>
<dbReference type="Proteomes" id="UP000007148">
    <property type="component" value="Unassembled WGS sequence"/>
</dbReference>
<keyword evidence="3 8" id="KW-0732">Signal</keyword>
<dbReference type="eggNOG" id="KOG4157">
    <property type="taxonomic scope" value="Eukaryota"/>
</dbReference>
<keyword evidence="5" id="KW-0472">Membrane</keyword>
<evidence type="ECO:0000313" key="10">
    <source>
        <dbReference type="EMBL" id="CCA74137.1"/>
    </source>
</evidence>
<comment type="subcellular location">
    <subcellularLocation>
        <location evidence="1">Membrane</location>
        <topology evidence="1">Single-pass membrane protein</topology>
    </subcellularLocation>
</comment>
<gene>
    <name evidence="10" type="ORF">PIIN_08091</name>
</gene>
<organism evidence="10 11">
    <name type="scientific">Serendipita indica (strain DSM 11827)</name>
    <name type="common">Root endophyte fungus</name>
    <name type="synonym">Piriformospora indica</name>
    <dbReference type="NCBI Taxonomy" id="1109443"/>
    <lineage>
        <taxon>Eukaryota</taxon>
        <taxon>Fungi</taxon>
        <taxon>Dikarya</taxon>
        <taxon>Basidiomycota</taxon>
        <taxon>Agaricomycotina</taxon>
        <taxon>Agaricomycetes</taxon>
        <taxon>Sebacinales</taxon>
        <taxon>Serendipitaceae</taxon>
        <taxon>Serendipita</taxon>
    </lineage>
</organism>
<evidence type="ECO:0000256" key="6">
    <source>
        <dbReference type="ARBA" id="ARBA00023180"/>
    </source>
</evidence>
<comment type="caution">
    <text evidence="10">The sequence shown here is derived from an EMBL/GenBank/DDBJ whole genome shotgun (WGS) entry which is preliminary data.</text>
</comment>
<evidence type="ECO:0000256" key="4">
    <source>
        <dbReference type="ARBA" id="ARBA00022989"/>
    </source>
</evidence>
<dbReference type="OrthoDB" id="5985073at2759"/>
<dbReference type="PROSITE" id="PS51212">
    <property type="entry name" value="WSC"/>
    <property type="match status" value="4"/>
</dbReference>
<accession>G4TS44</accession>
<keyword evidence="4" id="KW-1133">Transmembrane helix</keyword>
<protein>
    <submittedName>
        <fullName evidence="10">Related to copper radical oxidase-Phanerochaete chrysosporium</fullName>
    </submittedName>
</protein>
<dbReference type="InterPro" id="IPR002889">
    <property type="entry name" value="WSC_carb-bd"/>
</dbReference>
<evidence type="ECO:0000256" key="1">
    <source>
        <dbReference type="ARBA" id="ARBA00004167"/>
    </source>
</evidence>
<feature type="domain" description="WSC" evidence="9">
    <location>
        <begin position="39"/>
        <end position="131"/>
    </location>
</feature>
<feature type="signal peptide" evidence="8">
    <location>
        <begin position="1"/>
        <end position="20"/>
    </location>
</feature>
<evidence type="ECO:0000256" key="8">
    <source>
        <dbReference type="SAM" id="SignalP"/>
    </source>
</evidence>
<feature type="region of interest" description="Disordered" evidence="7">
    <location>
        <begin position="451"/>
        <end position="473"/>
    </location>
</feature>
<dbReference type="Pfam" id="PF01822">
    <property type="entry name" value="WSC"/>
    <property type="match status" value="4"/>
</dbReference>
<feature type="chain" id="PRO_5003469041" evidence="8">
    <location>
        <begin position="21"/>
        <end position="488"/>
    </location>
</feature>
<evidence type="ECO:0000256" key="7">
    <source>
        <dbReference type="SAM" id="MobiDB-lite"/>
    </source>
</evidence>
<keyword evidence="11" id="KW-1185">Reference proteome</keyword>
<evidence type="ECO:0000256" key="5">
    <source>
        <dbReference type="ARBA" id="ARBA00023136"/>
    </source>
</evidence>
<feature type="domain" description="WSC" evidence="9">
    <location>
        <begin position="355"/>
        <end position="446"/>
    </location>
</feature>
<dbReference type="OMA" id="ANECFCA"/>
<dbReference type="SMART" id="SM00321">
    <property type="entry name" value="WSC"/>
    <property type="match status" value="4"/>
</dbReference>
<dbReference type="PANTHER" id="PTHR24269">
    <property type="entry name" value="KREMEN PROTEIN"/>
    <property type="match status" value="1"/>
</dbReference>
<proteinExistence type="predicted"/>
<name>G4TS44_SERID</name>
<evidence type="ECO:0000313" key="11">
    <source>
        <dbReference type="Proteomes" id="UP000007148"/>
    </source>
</evidence>
<dbReference type="PANTHER" id="PTHR24269:SF16">
    <property type="entry name" value="PROTEIN SLG1"/>
    <property type="match status" value="1"/>
</dbReference>
<evidence type="ECO:0000256" key="2">
    <source>
        <dbReference type="ARBA" id="ARBA00022692"/>
    </source>
</evidence>
<evidence type="ECO:0000256" key="3">
    <source>
        <dbReference type="ARBA" id="ARBA00022729"/>
    </source>
</evidence>
<dbReference type="InParanoid" id="G4TS44"/>
<evidence type="ECO:0000259" key="9">
    <source>
        <dbReference type="PROSITE" id="PS51212"/>
    </source>
</evidence>
<dbReference type="EMBL" id="CAFZ01000282">
    <property type="protein sequence ID" value="CCA74137.1"/>
    <property type="molecule type" value="Genomic_DNA"/>
</dbReference>
<dbReference type="AlphaFoldDB" id="G4TS44"/>
<dbReference type="HOGENOM" id="CLU_026396_1_0_1"/>
<dbReference type="STRING" id="1109443.G4TS44"/>
<dbReference type="GO" id="GO:0005886">
    <property type="term" value="C:plasma membrane"/>
    <property type="evidence" value="ECO:0007669"/>
    <property type="project" value="TreeGrafter"/>
</dbReference>
<reference evidence="10 11" key="1">
    <citation type="journal article" date="2011" name="PLoS Pathog.">
        <title>Endophytic Life Strategies Decoded by Genome and Transcriptome Analyses of the Mutualistic Root Symbiont Piriformospora indica.</title>
        <authorList>
            <person name="Zuccaro A."/>
            <person name="Lahrmann U."/>
            <person name="Guldener U."/>
            <person name="Langen G."/>
            <person name="Pfiffi S."/>
            <person name="Biedenkopf D."/>
            <person name="Wong P."/>
            <person name="Samans B."/>
            <person name="Grimm C."/>
            <person name="Basiewicz M."/>
            <person name="Murat C."/>
            <person name="Martin F."/>
            <person name="Kogel K.H."/>
        </authorList>
    </citation>
    <scope>NUCLEOTIDE SEQUENCE [LARGE SCALE GENOMIC DNA]</scope>
    <source>
        <strain evidence="10 11">DSM 11827</strain>
    </source>
</reference>
<feature type="domain" description="WSC" evidence="9">
    <location>
        <begin position="247"/>
        <end position="339"/>
    </location>
</feature>
<feature type="domain" description="WSC" evidence="9">
    <location>
        <begin position="143"/>
        <end position="235"/>
    </location>
</feature>
<keyword evidence="2" id="KW-0812">Transmembrane</keyword>